<dbReference type="GO" id="GO:0000785">
    <property type="term" value="C:chromatin"/>
    <property type="evidence" value="ECO:0007669"/>
    <property type="project" value="TreeGrafter"/>
</dbReference>
<reference evidence="6" key="1">
    <citation type="submission" date="2025-08" db="UniProtKB">
        <authorList>
            <consortium name="RefSeq"/>
        </authorList>
    </citation>
    <scope>IDENTIFICATION</scope>
    <source>
        <tissue evidence="6">Blood</tissue>
    </source>
</reference>
<sequence length="436" mass="49588">MRAKRVCQGPPAAEPTARRAGSPRETGRGAQRRAPRAGASPEAAPRKSGGVPEPRARPSAERRRVTVTPDFIVNSRNLEGFGTVCNEAGHWCLSKPSIFLFSCSLVIRGDKDEQAVLCSEDKTYDLKVADTSNMLLFIPGCKIPEQLKMEETHGNIIHTEIFGFSNNYWELRRCRPKLKKLKKLLMENTYEGPDSEKEKDSSHSKYTTEDLLDQIQASEEEIMTQLQVLNACEIGGYWRILEFDYEMKLLNHITQLVDSESWSFSKVPLNTCLQELGPLEPEEMIEHCLKCYGKKYTEEGEVYFELSADKICRATAQMLLQNAVKFNLAEFQEVWQQSVPEGMTTRLDQLKGLALVDRQSRPEIIFLLKAEDLPEGDQERFNSLFSLREKWTEEDIAPYIQDLCGEKQTIGALLTKYARSSMQNGVKVYNSRRPIS</sequence>
<dbReference type="GeneID" id="104993114"/>
<dbReference type="CTD" id="79075"/>
<dbReference type="RefSeq" id="XP_010844539.1">
    <property type="nucleotide sequence ID" value="XM_010846237.1"/>
</dbReference>
<gene>
    <name evidence="6" type="primary">DSCC1</name>
</gene>
<dbReference type="InterPro" id="IPR019128">
    <property type="entry name" value="Dcc1"/>
</dbReference>
<dbReference type="PANTHER" id="PTHR13395">
    <property type="entry name" value="SISTER CHROMATID COHESION PROTEIN DCC1-RELATED"/>
    <property type="match status" value="1"/>
</dbReference>
<evidence type="ECO:0000313" key="6">
    <source>
        <dbReference type="RefSeq" id="XP_010844539.1"/>
    </source>
</evidence>
<dbReference type="GO" id="GO:0034088">
    <property type="term" value="P:maintenance of mitotic sister chromatid cohesion"/>
    <property type="evidence" value="ECO:0007669"/>
    <property type="project" value="TreeGrafter"/>
</dbReference>
<dbReference type="OrthoDB" id="5199543at2759"/>
<dbReference type="GO" id="GO:0000775">
    <property type="term" value="C:chromosome, centromeric region"/>
    <property type="evidence" value="ECO:0007669"/>
    <property type="project" value="TreeGrafter"/>
</dbReference>
<evidence type="ECO:0000256" key="4">
    <source>
        <dbReference type="SAM" id="MobiDB-lite"/>
    </source>
</evidence>
<comment type="similarity">
    <text evidence="1">Belongs to the DCC1 family.</text>
</comment>
<dbReference type="GO" id="GO:0031390">
    <property type="term" value="C:Ctf18 RFC-like complex"/>
    <property type="evidence" value="ECO:0007669"/>
    <property type="project" value="InterPro"/>
</dbReference>
<protein>
    <recommendedName>
        <fullName evidence="2">Sister chromatid cohesion protein DCC1</fullName>
    </recommendedName>
</protein>
<dbReference type="PANTHER" id="PTHR13395:SF6">
    <property type="entry name" value="SISTER CHROMATID COHESION PROTEIN DCC1"/>
    <property type="match status" value="1"/>
</dbReference>
<name>A0A6P3HYZ1_BISBB</name>
<feature type="region of interest" description="Disordered" evidence="4">
    <location>
        <begin position="1"/>
        <end position="64"/>
    </location>
</feature>
<evidence type="ECO:0000256" key="1">
    <source>
        <dbReference type="ARBA" id="ARBA00007017"/>
    </source>
</evidence>
<accession>A0A6P3HYZ1</accession>
<keyword evidence="3" id="KW-0235">DNA replication</keyword>
<evidence type="ECO:0000256" key="2">
    <source>
        <dbReference type="ARBA" id="ARBA00017682"/>
    </source>
</evidence>
<dbReference type="KEGG" id="bbis:104993114"/>
<keyword evidence="5" id="KW-1185">Reference proteome</keyword>
<dbReference type="GO" id="GO:0006260">
    <property type="term" value="P:DNA replication"/>
    <property type="evidence" value="ECO:0007669"/>
    <property type="project" value="UniProtKB-KW"/>
</dbReference>
<evidence type="ECO:0000256" key="3">
    <source>
        <dbReference type="ARBA" id="ARBA00022705"/>
    </source>
</evidence>
<dbReference type="AlphaFoldDB" id="A0A6P3HYZ1"/>
<dbReference type="Pfam" id="PF09724">
    <property type="entry name" value="Dcc1"/>
    <property type="match status" value="1"/>
</dbReference>
<feature type="compositionally biased region" description="Basic and acidic residues" evidence="4">
    <location>
        <begin position="54"/>
        <end position="64"/>
    </location>
</feature>
<proteinExistence type="inferred from homology"/>
<evidence type="ECO:0000313" key="5">
    <source>
        <dbReference type="Proteomes" id="UP000515208"/>
    </source>
</evidence>
<organism evidence="5 6">
    <name type="scientific">Bison bison bison</name>
    <name type="common">North American plains bison</name>
    <dbReference type="NCBI Taxonomy" id="43346"/>
    <lineage>
        <taxon>Eukaryota</taxon>
        <taxon>Metazoa</taxon>
        <taxon>Chordata</taxon>
        <taxon>Craniata</taxon>
        <taxon>Vertebrata</taxon>
        <taxon>Euteleostomi</taxon>
        <taxon>Mammalia</taxon>
        <taxon>Eutheria</taxon>
        <taxon>Laurasiatheria</taxon>
        <taxon>Artiodactyla</taxon>
        <taxon>Ruminantia</taxon>
        <taxon>Pecora</taxon>
        <taxon>Bovidae</taxon>
        <taxon>Bovinae</taxon>
        <taxon>Bison</taxon>
    </lineage>
</organism>
<dbReference type="Proteomes" id="UP000515208">
    <property type="component" value="Unplaced"/>
</dbReference>